<dbReference type="InterPro" id="IPR006553">
    <property type="entry name" value="Leu-rich_rpt_Cys-con_subtyp"/>
</dbReference>
<sequence>METKNTHLIKLREMKELMDLINPPPVFIEKIPEFRKKKPEDEQPRSSRSRLWRTKKIIDYTNPIEDVLVRKPQPKPEPPKASKPPRPGGRKTKKVEAPPEEAPPIERRVSFIDSMPNILWNFNQGKPIEQVEIPKWMEPFDTTGLFEPRYDLLPMELILIIFKQITTSDRLAAGETCSRWNEASHYYGPFLDQTYYHFDRVEYGDHTVPFKYFTQGFRYYPRLVFTQVEFNKHSDFWEVHGLWITELTLRSCVIRKKKFLSIMRNLLNLRRLELMQCDELFKNWTIEYNTQEPMFPFFLLCLKHLSLSGCDYFNEFHFERFITMAPNLQSIDVSNCFINLYLSKRITMLDRVMKLISRNRHLMKCVNLTDTPCVDDFTWHLLCDIEGLRLTHFTMAYSERVPLKEPGIIRFFTIQTELTHLDLTSSIGLNDECMQIIITSCPLLHTLKIRRCWLLSDEGVVDMHTLQHLRVLDISSCERISDFGINTFIVGRRHREMHELYLSLLNNLSDSTMYYIMVTFQNLQILDLDSTANSVTDETIQYIICYLHNLRHLNVIACTKITDAGFTGIDLPQKTFAIWDIEETFSIDRLKKLRILKVSGCYKLTDFSLRYAFKFMELKELSLSRCHQLSKQGIEKLVTNCPALEYLDLSECPNINDNCVELIAQNLKRLSTLKLANCPLVSEVGLGYISEYCKNLKYLYVRGCFKLPPDISERLANITTLRQVYKS</sequence>
<feature type="compositionally biased region" description="Basic and acidic residues" evidence="2">
    <location>
        <begin position="31"/>
        <end position="45"/>
    </location>
</feature>
<dbReference type="GO" id="GO:0019005">
    <property type="term" value="C:SCF ubiquitin ligase complex"/>
    <property type="evidence" value="ECO:0007669"/>
    <property type="project" value="TreeGrafter"/>
</dbReference>
<dbReference type="InterPro" id="IPR001611">
    <property type="entry name" value="Leu-rich_rpt"/>
</dbReference>
<feature type="domain" description="F-box" evidence="3">
    <location>
        <begin position="152"/>
        <end position="184"/>
    </location>
</feature>
<dbReference type="PANTHER" id="PTHR13318">
    <property type="entry name" value="PARTNER OF PAIRED, ISOFORM B-RELATED"/>
    <property type="match status" value="1"/>
</dbReference>
<reference evidence="5 6" key="1">
    <citation type="submission" date="2017-06" db="EMBL/GenBank/DDBJ databases">
        <title>Aedes aegypti genome working group (AGWG) sequencing and assembly.</title>
        <authorList>
            <consortium name="Aedes aegypti Genome Working Group (AGWG)"/>
            <person name="Matthews B.J."/>
        </authorList>
    </citation>
    <scope>NUCLEOTIDE SEQUENCE [LARGE SCALE GENOMIC DNA]</scope>
    <source>
        <strain evidence="5 6">LVP_AGWG</strain>
    </source>
</reference>
<dbReference type="SUPFAM" id="SSF81383">
    <property type="entry name" value="F-box domain"/>
    <property type="match status" value="1"/>
</dbReference>
<dbReference type="InterPro" id="IPR057207">
    <property type="entry name" value="FBXL15_LRR"/>
</dbReference>
<evidence type="ECO:0000259" key="4">
    <source>
        <dbReference type="Pfam" id="PF25372"/>
    </source>
</evidence>
<dbReference type="Proteomes" id="UP000008820">
    <property type="component" value="Chromosome 3"/>
</dbReference>
<name>A0A6I8U1F9_AEDAE</name>
<keyword evidence="6" id="KW-1185">Reference proteome</keyword>
<dbReference type="InterPro" id="IPR032675">
    <property type="entry name" value="LRR_dom_sf"/>
</dbReference>
<proteinExistence type="predicted"/>
<dbReference type="Pfam" id="PF00646">
    <property type="entry name" value="F-box"/>
    <property type="match status" value="1"/>
</dbReference>
<evidence type="ECO:0000313" key="6">
    <source>
        <dbReference type="Proteomes" id="UP000008820"/>
    </source>
</evidence>
<dbReference type="AlphaFoldDB" id="A0A6I8U1F9"/>
<keyword evidence="1" id="KW-0833">Ubl conjugation pathway</keyword>
<evidence type="ECO:0000256" key="1">
    <source>
        <dbReference type="ARBA" id="ARBA00022786"/>
    </source>
</evidence>
<organism evidence="5 6">
    <name type="scientific">Aedes aegypti</name>
    <name type="common">Yellowfever mosquito</name>
    <name type="synonym">Culex aegypti</name>
    <dbReference type="NCBI Taxonomy" id="7159"/>
    <lineage>
        <taxon>Eukaryota</taxon>
        <taxon>Metazoa</taxon>
        <taxon>Ecdysozoa</taxon>
        <taxon>Arthropoda</taxon>
        <taxon>Hexapoda</taxon>
        <taxon>Insecta</taxon>
        <taxon>Pterygota</taxon>
        <taxon>Neoptera</taxon>
        <taxon>Endopterygota</taxon>
        <taxon>Diptera</taxon>
        <taxon>Nematocera</taxon>
        <taxon>Culicoidea</taxon>
        <taxon>Culicidae</taxon>
        <taxon>Culicinae</taxon>
        <taxon>Aedini</taxon>
        <taxon>Aedes</taxon>
        <taxon>Stegomyia</taxon>
    </lineage>
</organism>
<evidence type="ECO:0000313" key="5">
    <source>
        <dbReference type="EnsemblMetazoa" id="AAEL022536-PA"/>
    </source>
</evidence>
<protein>
    <recommendedName>
        <fullName evidence="7">F-box domain-containing protein</fullName>
    </recommendedName>
</protein>
<dbReference type="InParanoid" id="A0A6I8U1F9"/>
<dbReference type="InterPro" id="IPR036047">
    <property type="entry name" value="F-box-like_dom_sf"/>
</dbReference>
<feature type="domain" description="F-box/LRR-repeat protein 15-like leucin rich repeat" evidence="4">
    <location>
        <begin position="588"/>
        <end position="707"/>
    </location>
</feature>
<dbReference type="EnsemblMetazoa" id="AAEL022536-RA">
    <property type="protein sequence ID" value="AAEL022536-PA"/>
    <property type="gene ID" value="AAEL022536"/>
</dbReference>
<evidence type="ECO:0008006" key="7">
    <source>
        <dbReference type="Google" id="ProtNLM"/>
    </source>
</evidence>
<feature type="compositionally biased region" description="Pro residues" evidence="2">
    <location>
        <begin position="75"/>
        <end position="87"/>
    </location>
</feature>
<dbReference type="Gene3D" id="3.80.10.10">
    <property type="entry name" value="Ribonuclease Inhibitor"/>
    <property type="match status" value="3"/>
</dbReference>
<dbReference type="SUPFAM" id="SSF52047">
    <property type="entry name" value="RNI-like"/>
    <property type="match status" value="1"/>
</dbReference>
<accession>A0A6I8U1F9</accession>
<dbReference type="OrthoDB" id="27842at2759"/>
<dbReference type="Pfam" id="PF13516">
    <property type="entry name" value="LRR_6"/>
    <property type="match status" value="1"/>
</dbReference>
<dbReference type="Pfam" id="PF25372">
    <property type="entry name" value="DUF7885"/>
    <property type="match status" value="1"/>
</dbReference>
<dbReference type="InterPro" id="IPR001810">
    <property type="entry name" value="F-box_dom"/>
</dbReference>
<dbReference type="GO" id="GO:0031146">
    <property type="term" value="P:SCF-dependent proteasomal ubiquitin-dependent protein catabolic process"/>
    <property type="evidence" value="ECO:0007669"/>
    <property type="project" value="TreeGrafter"/>
</dbReference>
<evidence type="ECO:0000256" key="2">
    <source>
        <dbReference type="SAM" id="MobiDB-lite"/>
    </source>
</evidence>
<dbReference type="SMART" id="SM00367">
    <property type="entry name" value="LRR_CC"/>
    <property type="match status" value="10"/>
</dbReference>
<reference evidence="5" key="2">
    <citation type="submission" date="2020-05" db="UniProtKB">
        <authorList>
            <consortium name="EnsemblMetazoa"/>
        </authorList>
    </citation>
    <scope>IDENTIFICATION</scope>
    <source>
        <strain evidence="5">LVP_AGWG</strain>
    </source>
</reference>
<gene>
    <name evidence="5" type="primary">110679014</name>
</gene>
<evidence type="ECO:0000259" key="3">
    <source>
        <dbReference type="Pfam" id="PF00646"/>
    </source>
</evidence>
<feature type="region of interest" description="Disordered" evidence="2">
    <location>
        <begin position="31"/>
        <end position="104"/>
    </location>
</feature>